<name>A0ABV2CMK4_9RHOO</name>
<reference evidence="1 2" key="1">
    <citation type="submission" date="2024-07" db="EMBL/GenBank/DDBJ databases">
        <title>Uliginosibacterium paludis KCTC:42655.</title>
        <authorList>
            <person name="Kim M.K."/>
        </authorList>
    </citation>
    <scope>NUCLEOTIDE SEQUENCE [LARGE SCALE GENOMIC DNA]</scope>
    <source>
        <strain evidence="1 2">KCTC 42655</strain>
    </source>
</reference>
<keyword evidence="2" id="KW-1185">Reference proteome</keyword>
<evidence type="ECO:0000313" key="2">
    <source>
        <dbReference type="Proteomes" id="UP001548590"/>
    </source>
</evidence>
<evidence type="ECO:0008006" key="3">
    <source>
        <dbReference type="Google" id="ProtNLM"/>
    </source>
</evidence>
<organism evidence="1 2">
    <name type="scientific">Uliginosibacterium paludis</name>
    <dbReference type="NCBI Taxonomy" id="1615952"/>
    <lineage>
        <taxon>Bacteria</taxon>
        <taxon>Pseudomonadati</taxon>
        <taxon>Pseudomonadota</taxon>
        <taxon>Betaproteobacteria</taxon>
        <taxon>Rhodocyclales</taxon>
        <taxon>Zoogloeaceae</taxon>
        <taxon>Uliginosibacterium</taxon>
    </lineage>
</organism>
<comment type="caution">
    <text evidence="1">The sequence shown here is derived from an EMBL/GenBank/DDBJ whole genome shotgun (WGS) entry which is preliminary data.</text>
</comment>
<dbReference type="EMBL" id="JBEWLZ010000002">
    <property type="protein sequence ID" value="MET1489140.1"/>
    <property type="molecule type" value="Genomic_DNA"/>
</dbReference>
<dbReference type="RefSeq" id="WP_345924270.1">
    <property type="nucleotide sequence ID" value="NZ_JBDIVF010000001.1"/>
</dbReference>
<protein>
    <recommendedName>
        <fullName evidence="3">Replication protein</fullName>
    </recommendedName>
</protein>
<sequence length="401" mass="44699">MSRLADLRFVETLPVGVRHIRDGVAIPAPSEAALRVYRYILLQGSQDLLYPFWRDVVDRDTGEITGKRSEFRVSVCGRTALEHDVPVYRNAKGGVGIGGVLRCGNVWGCVFCCAKVMRRRAEQIGALFEAIHAEGGGAVMVTFTCAHRLDDSLALMLEKFKSAQRTLSQSRQFRALAESRSGACVATEIKWSPRNGWHPHQHQAWFFPRPLSSDETELLSASLFPVWQSALLKHGLDCREFFKDRRVGVDVRPAWDASEYLAKFDRERDWSLSAEMTAGRLKTGGSQSLTPWAILEDAIQRGRESQAFTLWLEYLRATKGKSCISMKAAAPLLRRFDLPVTFDDIEDANAQGESSIITRVGRVEFESIVKAGGMGKFLEAARSGGAEAVEHIAQNIDWSFS</sequence>
<gene>
    <name evidence="1" type="ORF">ABVT11_04835</name>
</gene>
<proteinExistence type="predicted"/>
<dbReference type="Proteomes" id="UP001548590">
    <property type="component" value="Unassembled WGS sequence"/>
</dbReference>
<evidence type="ECO:0000313" key="1">
    <source>
        <dbReference type="EMBL" id="MET1489140.1"/>
    </source>
</evidence>
<accession>A0ABV2CMK4</accession>